<dbReference type="Gene3D" id="2.60.120.620">
    <property type="entry name" value="q2cbj1_9rhob like domain"/>
    <property type="match status" value="1"/>
</dbReference>
<comment type="caution">
    <text evidence="3">The sequence shown here is derived from an EMBL/GenBank/DDBJ whole genome shotgun (WGS) entry which is preliminary data.</text>
</comment>
<comment type="cofactor">
    <cofactor evidence="1">
        <name>Fe(2+)</name>
        <dbReference type="ChEBI" id="CHEBI:29033"/>
    </cofactor>
</comment>
<dbReference type="PANTHER" id="PTHR20883:SF48">
    <property type="entry name" value="ECTOINE DIOXYGENASE"/>
    <property type="match status" value="1"/>
</dbReference>
<dbReference type="PANTHER" id="PTHR20883">
    <property type="entry name" value="PHYTANOYL-COA DIOXYGENASE DOMAIN CONTAINING 1"/>
    <property type="match status" value="1"/>
</dbReference>
<protein>
    <submittedName>
        <fullName evidence="3">Phytanoyl-CoA dioxygenase family protein</fullName>
    </submittedName>
</protein>
<organism evidence="3 4">
    <name type="scientific">Phenylobacterium terrae</name>
    <dbReference type="NCBI Taxonomy" id="2665495"/>
    <lineage>
        <taxon>Bacteria</taxon>
        <taxon>Pseudomonadati</taxon>
        <taxon>Pseudomonadota</taxon>
        <taxon>Alphaproteobacteria</taxon>
        <taxon>Caulobacterales</taxon>
        <taxon>Caulobacteraceae</taxon>
        <taxon>Phenylobacterium</taxon>
    </lineage>
</organism>
<dbReference type="Proteomes" id="UP001597237">
    <property type="component" value="Unassembled WGS sequence"/>
</dbReference>
<evidence type="ECO:0000313" key="3">
    <source>
        <dbReference type="EMBL" id="MFD1785578.1"/>
    </source>
</evidence>
<evidence type="ECO:0000256" key="2">
    <source>
        <dbReference type="SAM" id="MobiDB-lite"/>
    </source>
</evidence>
<dbReference type="SUPFAM" id="SSF51197">
    <property type="entry name" value="Clavaminate synthase-like"/>
    <property type="match status" value="1"/>
</dbReference>
<gene>
    <name evidence="3" type="ORF">ACFSC0_19440</name>
</gene>
<dbReference type="RefSeq" id="WP_377281618.1">
    <property type="nucleotide sequence ID" value="NZ_JBHRSI010000004.1"/>
</dbReference>
<name>A0ABW4N6U8_9CAUL</name>
<dbReference type="GO" id="GO:0051213">
    <property type="term" value="F:dioxygenase activity"/>
    <property type="evidence" value="ECO:0007669"/>
    <property type="project" value="UniProtKB-KW"/>
</dbReference>
<sequence length="292" mass="32866">MTPDELVDLTERYRRDGFVHARGLLPADEVRRLAAAVDHAVTTRKARDTRPLEEKTPYEQSFIQCQYIWEDFPDVRPLTFHQSLGQALGALLGAERVRLWHDQALYKEPGGRETEAHQDHAYWPIAEADTITAWIPLCDVDHETGCMGYVPGSHVGDLAYVDIFRTPGAGQTLMQRQAADPVFVPCGPGDVIFHHGRTVHLAKPNRSDRMRRAYTAIYFKDGCTRGTDRPHPSVDRDGIAMGQKIDGKATPVVWPLPDGRFPDPAPWPETDDQRFHERRQRGTIPGSASKQA</sequence>
<dbReference type="Pfam" id="PF05721">
    <property type="entry name" value="PhyH"/>
    <property type="match status" value="1"/>
</dbReference>
<keyword evidence="3" id="KW-0223">Dioxygenase</keyword>
<keyword evidence="3" id="KW-0560">Oxidoreductase</keyword>
<accession>A0ABW4N6U8</accession>
<feature type="region of interest" description="Disordered" evidence="2">
    <location>
        <begin position="249"/>
        <end position="292"/>
    </location>
</feature>
<proteinExistence type="predicted"/>
<keyword evidence="4" id="KW-1185">Reference proteome</keyword>
<dbReference type="InterPro" id="IPR008775">
    <property type="entry name" value="Phytyl_CoA_dOase-like"/>
</dbReference>
<reference evidence="4" key="1">
    <citation type="journal article" date="2019" name="Int. J. Syst. Evol. Microbiol.">
        <title>The Global Catalogue of Microorganisms (GCM) 10K type strain sequencing project: providing services to taxonomists for standard genome sequencing and annotation.</title>
        <authorList>
            <consortium name="The Broad Institute Genomics Platform"/>
            <consortium name="The Broad Institute Genome Sequencing Center for Infectious Disease"/>
            <person name="Wu L."/>
            <person name="Ma J."/>
        </authorList>
    </citation>
    <scope>NUCLEOTIDE SEQUENCE [LARGE SCALE GENOMIC DNA]</scope>
    <source>
        <strain evidence="4">DFY28</strain>
    </source>
</reference>
<evidence type="ECO:0000313" key="4">
    <source>
        <dbReference type="Proteomes" id="UP001597237"/>
    </source>
</evidence>
<dbReference type="EMBL" id="JBHUEY010000012">
    <property type="protein sequence ID" value="MFD1785578.1"/>
    <property type="molecule type" value="Genomic_DNA"/>
</dbReference>
<evidence type="ECO:0000256" key="1">
    <source>
        <dbReference type="ARBA" id="ARBA00001954"/>
    </source>
</evidence>